<keyword evidence="4" id="KW-1185">Reference proteome</keyword>
<evidence type="ECO:0000313" key="3">
    <source>
        <dbReference type="EMBL" id="MBA5232599.1"/>
    </source>
</evidence>
<feature type="chain" id="PRO_5043867787" evidence="1">
    <location>
        <begin position="29"/>
        <end position="104"/>
    </location>
</feature>
<dbReference type="Proteomes" id="UP000557749">
    <property type="component" value="Unassembled WGS sequence"/>
</dbReference>
<evidence type="ECO:0000313" key="4">
    <source>
        <dbReference type="Proteomes" id="UP000530038"/>
    </source>
</evidence>
<dbReference type="Proteomes" id="UP000530038">
    <property type="component" value="Unassembled WGS sequence"/>
</dbReference>
<evidence type="ECO:0000313" key="2">
    <source>
        <dbReference type="EMBL" id="MBA5202686.1"/>
    </source>
</evidence>
<dbReference type="GeneID" id="67794856"/>
<sequence length="104" mass="11343">MKLGKFRTLAFFLCSAALTASYVPQASAVIFGIVNVSDPAKIIFDRSTGQASYTYSIPPTASWGKAWDACRKAYPQTKSVHYIKDTAKISGDRVLSSWVCDSNP</sequence>
<organism evidence="2 5">
    <name type="scientific">Pectobacterium aroidearum</name>
    <dbReference type="NCBI Taxonomy" id="1201031"/>
    <lineage>
        <taxon>Bacteria</taxon>
        <taxon>Pseudomonadati</taxon>
        <taxon>Pseudomonadota</taxon>
        <taxon>Gammaproteobacteria</taxon>
        <taxon>Enterobacterales</taxon>
        <taxon>Pectobacteriaceae</taxon>
        <taxon>Pectobacterium</taxon>
    </lineage>
</organism>
<protein>
    <submittedName>
        <fullName evidence="2">Uncharacterized protein</fullName>
    </submittedName>
</protein>
<proteinExistence type="predicted"/>
<dbReference type="AlphaFoldDB" id="A0AAW3SQ87"/>
<dbReference type="EMBL" id="JACERK010000004">
    <property type="protein sequence ID" value="MBA5232599.1"/>
    <property type="molecule type" value="Genomic_DNA"/>
</dbReference>
<evidence type="ECO:0000256" key="1">
    <source>
        <dbReference type="SAM" id="SignalP"/>
    </source>
</evidence>
<dbReference type="RefSeq" id="WP_015839647.1">
    <property type="nucleotide sequence ID" value="NZ_CP065044.1"/>
</dbReference>
<dbReference type="EMBL" id="JACERJ010000001">
    <property type="protein sequence ID" value="MBA5202686.1"/>
    <property type="molecule type" value="Genomic_DNA"/>
</dbReference>
<comment type="caution">
    <text evidence="2">The sequence shown here is derived from an EMBL/GenBank/DDBJ whole genome shotgun (WGS) entry which is preliminary data.</text>
</comment>
<name>A0AAW3SQ87_9GAMM</name>
<gene>
    <name evidence="3" type="ORF">H2Y56_10790</name>
    <name evidence="2" type="ORF">H2Y57_03085</name>
</gene>
<keyword evidence="1" id="KW-0732">Signal</keyword>
<accession>A0AAW3SQ87</accession>
<evidence type="ECO:0000313" key="5">
    <source>
        <dbReference type="Proteomes" id="UP000557749"/>
    </source>
</evidence>
<reference evidence="4 5" key="1">
    <citation type="submission" date="2020-07" db="EMBL/GenBank/DDBJ databases">
        <title>Characterization of Pectobacterium aroidearum strains causing soft rot on Amorphophallus konjac.</title>
        <authorList>
            <person name="Xie H."/>
        </authorList>
    </citation>
    <scope>NUCLEOTIDE SEQUENCE [LARGE SCALE GENOMIC DNA]</scope>
    <source>
        <strain evidence="3 4">MY10</strain>
        <strain evidence="2 5">MY7</strain>
    </source>
</reference>
<feature type="signal peptide" evidence="1">
    <location>
        <begin position="1"/>
        <end position="28"/>
    </location>
</feature>